<evidence type="ECO:0000313" key="3">
    <source>
        <dbReference type="Proteomes" id="UP001189429"/>
    </source>
</evidence>
<organism evidence="2 3">
    <name type="scientific">Prorocentrum cordatum</name>
    <dbReference type="NCBI Taxonomy" id="2364126"/>
    <lineage>
        <taxon>Eukaryota</taxon>
        <taxon>Sar</taxon>
        <taxon>Alveolata</taxon>
        <taxon>Dinophyceae</taxon>
        <taxon>Prorocentrales</taxon>
        <taxon>Prorocentraceae</taxon>
        <taxon>Prorocentrum</taxon>
    </lineage>
</organism>
<proteinExistence type="predicted"/>
<gene>
    <name evidence="2" type="ORF">PCOR1329_LOCUS29823</name>
</gene>
<sequence length="136" mass="13615">MQALDLTRCEKQPLAASVAAGTGATVMPRLAPLSPNAYVGPAGASGAGLSSLAAAQSLVAQANITPEQLLLAAQQLAAQQRQQQQPPPAAGGGQGAPSAGLASLEPSRRRGSAREAAVSVRHSRAAAAAHNRRRLA</sequence>
<evidence type="ECO:0000256" key="1">
    <source>
        <dbReference type="SAM" id="MobiDB-lite"/>
    </source>
</evidence>
<keyword evidence="3" id="KW-1185">Reference proteome</keyword>
<accession>A0ABN9SIM2</accession>
<protein>
    <submittedName>
        <fullName evidence="2">Uncharacterized protein</fullName>
    </submittedName>
</protein>
<dbReference type="Proteomes" id="UP001189429">
    <property type="component" value="Unassembled WGS sequence"/>
</dbReference>
<reference evidence="2" key="1">
    <citation type="submission" date="2023-10" db="EMBL/GenBank/DDBJ databases">
        <authorList>
            <person name="Chen Y."/>
            <person name="Shah S."/>
            <person name="Dougan E. K."/>
            <person name="Thang M."/>
            <person name="Chan C."/>
        </authorList>
    </citation>
    <scope>NUCLEOTIDE SEQUENCE [LARGE SCALE GENOMIC DNA]</scope>
</reference>
<comment type="caution">
    <text evidence="2">The sequence shown here is derived from an EMBL/GenBank/DDBJ whole genome shotgun (WGS) entry which is preliminary data.</text>
</comment>
<feature type="region of interest" description="Disordered" evidence="1">
    <location>
        <begin position="75"/>
        <end position="136"/>
    </location>
</feature>
<feature type="compositionally biased region" description="Low complexity" evidence="1">
    <location>
        <begin position="114"/>
        <end position="129"/>
    </location>
</feature>
<feature type="compositionally biased region" description="Low complexity" evidence="1">
    <location>
        <begin position="75"/>
        <end position="84"/>
    </location>
</feature>
<evidence type="ECO:0000313" key="2">
    <source>
        <dbReference type="EMBL" id="CAK0831524.1"/>
    </source>
</evidence>
<name>A0ABN9SIM2_9DINO</name>
<dbReference type="EMBL" id="CAUYUJ010011303">
    <property type="protein sequence ID" value="CAK0831524.1"/>
    <property type="molecule type" value="Genomic_DNA"/>
</dbReference>